<gene>
    <name evidence="1" type="ORF">NA56DRAFT_648964</name>
</gene>
<keyword evidence="2" id="KW-1185">Reference proteome</keyword>
<sequence>MSDLNPSPPAPRLVSAVMVDEWSHLLPGPERSAFVGACTEAGADDGRLQSILGRYFSTWKTTLMADDLSRLQMLATYVQIRDYVKVIWLEDDYDFEETSPSESSVIWPRHEDGQVAAEALGVGLLKAMLAAQQLRPDRLEIRDKRSTRACSDPETAAILARNILDGADLAVTAFILRKEFAMTTVITAELSAEHQGQGTGFSILRKADLCLRQNLNLNSYWADQILLHAPALKELSLSFWKPCHMPHTPAFVLENKAWPVLEKLEVCGAMLSAPSIMAILSKSEQSLTGISFRLTTLGKNSTWAELLSRIGNEFPHLTWFKLTYLSEGPTAEFRINFLDLEKDSVISEPYRTGLKMLKKGPAGNKRIPVVEYRGPDATHVLRIVAECAVAVRL</sequence>
<dbReference type="EMBL" id="KZ613502">
    <property type="protein sequence ID" value="PMD16940.1"/>
    <property type="molecule type" value="Genomic_DNA"/>
</dbReference>
<proteinExistence type="predicted"/>
<evidence type="ECO:0000313" key="2">
    <source>
        <dbReference type="Proteomes" id="UP000235672"/>
    </source>
</evidence>
<accession>A0A2J6PSC6</accession>
<organism evidence="1 2">
    <name type="scientific">Hyaloscypha hepaticicola</name>
    <dbReference type="NCBI Taxonomy" id="2082293"/>
    <lineage>
        <taxon>Eukaryota</taxon>
        <taxon>Fungi</taxon>
        <taxon>Dikarya</taxon>
        <taxon>Ascomycota</taxon>
        <taxon>Pezizomycotina</taxon>
        <taxon>Leotiomycetes</taxon>
        <taxon>Helotiales</taxon>
        <taxon>Hyaloscyphaceae</taxon>
        <taxon>Hyaloscypha</taxon>
    </lineage>
</organism>
<dbReference type="AlphaFoldDB" id="A0A2J6PSC6"/>
<evidence type="ECO:0000313" key="1">
    <source>
        <dbReference type="EMBL" id="PMD16940.1"/>
    </source>
</evidence>
<dbReference type="Proteomes" id="UP000235672">
    <property type="component" value="Unassembled WGS sequence"/>
</dbReference>
<dbReference type="OrthoDB" id="5279008at2759"/>
<protein>
    <submittedName>
        <fullName evidence="1">Uncharacterized protein</fullName>
    </submittedName>
</protein>
<reference evidence="1 2" key="1">
    <citation type="submission" date="2016-05" db="EMBL/GenBank/DDBJ databases">
        <title>A degradative enzymes factory behind the ericoid mycorrhizal symbiosis.</title>
        <authorList>
            <consortium name="DOE Joint Genome Institute"/>
            <person name="Martino E."/>
            <person name="Morin E."/>
            <person name="Grelet G."/>
            <person name="Kuo A."/>
            <person name="Kohler A."/>
            <person name="Daghino S."/>
            <person name="Barry K."/>
            <person name="Choi C."/>
            <person name="Cichocki N."/>
            <person name="Clum A."/>
            <person name="Copeland A."/>
            <person name="Hainaut M."/>
            <person name="Haridas S."/>
            <person name="Labutti K."/>
            <person name="Lindquist E."/>
            <person name="Lipzen A."/>
            <person name="Khouja H.-R."/>
            <person name="Murat C."/>
            <person name="Ohm R."/>
            <person name="Olson A."/>
            <person name="Spatafora J."/>
            <person name="Veneault-Fourrey C."/>
            <person name="Henrissat B."/>
            <person name="Grigoriev I."/>
            <person name="Martin F."/>
            <person name="Perotto S."/>
        </authorList>
    </citation>
    <scope>NUCLEOTIDE SEQUENCE [LARGE SCALE GENOMIC DNA]</scope>
    <source>
        <strain evidence="1 2">UAMH 7357</strain>
    </source>
</reference>
<name>A0A2J6PSC6_9HELO</name>